<accession>A6K3Y3</accession>
<organism evidence="2 3">
    <name type="scientific">Rattus norvegicus</name>
    <name type="common">Rat</name>
    <dbReference type="NCBI Taxonomy" id="10116"/>
    <lineage>
        <taxon>Eukaryota</taxon>
        <taxon>Metazoa</taxon>
        <taxon>Chordata</taxon>
        <taxon>Craniata</taxon>
        <taxon>Vertebrata</taxon>
        <taxon>Euteleostomi</taxon>
        <taxon>Mammalia</taxon>
        <taxon>Eutheria</taxon>
        <taxon>Euarchontoglires</taxon>
        <taxon>Glires</taxon>
        <taxon>Rodentia</taxon>
        <taxon>Myomorpha</taxon>
        <taxon>Muroidea</taxon>
        <taxon>Muridae</taxon>
        <taxon>Murinae</taxon>
        <taxon>Rattus</taxon>
    </lineage>
</organism>
<gene>
    <name evidence="2" type="ORF">rCG_22049</name>
</gene>
<name>A6K3Y3_RAT</name>
<protein>
    <submittedName>
        <fullName evidence="2">RCG22049</fullName>
    </submittedName>
</protein>
<evidence type="ECO:0000256" key="1">
    <source>
        <dbReference type="SAM" id="MobiDB-lite"/>
    </source>
</evidence>
<evidence type="ECO:0000313" key="2">
    <source>
        <dbReference type="EMBL" id="EDL93039.1"/>
    </source>
</evidence>
<dbReference type="EMBL" id="CH474016">
    <property type="protein sequence ID" value="EDL93039.1"/>
    <property type="molecule type" value="Genomic_DNA"/>
</dbReference>
<feature type="region of interest" description="Disordered" evidence="1">
    <location>
        <begin position="1"/>
        <end position="22"/>
    </location>
</feature>
<evidence type="ECO:0000313" key="3">
    <source>
        <dbReference type="Proteomes" id="UP000234681"/>
    </source>
</evidence>
<dbReference type="Proteomes" id="UP000234681">
    <property type="component" value="Chromosome 20"/>
</dbReference>
<reference evidence="2 3" key="1">
    <citation type="submission" date="2005-09" db="EMBL/GenBank/DDBJ databases">
        <authorList>
            <person name="Mural R.J."/>
            <person name="Li P.W."/>
            <person name="Adams M.D."/>
            <person name="Amanatides P.G."/>
            <person name="Baden-Tillson H."/>
            <person name="Barnstead M."/>
            <person name="Chin S.H."/>
            <person name="Dew I."/>
            <person name="Evans C.A."/>
            <person name="Ferriera S."/>
            <person name="Flanigan M."/>
            <person name="Fosler C."/>
            <person name="Glodek A."/>
            <person name="Gu Z."/>
            <person name="Holt R.A."/>
            <person name="Jennings D."/>
            <person name="Kraft C.L."/>
            <person name="Lu F."/>
            <person name="Nguyen T."/>
            <person name="Nusskern D.R."/>
            <person name="Pfannkoch C.M."/>
            <person name="Sitter C."/>
            <person name="Sutton G.G."/>
            <person name="Venter J.C."/>
            <person name="Wang Z."/>
            <person name="Woodage T."/>
            <person name="Zheng X.H."/>
            <person name="Zhong F."/>
        </authorList>
    </citation>
    <scope>NUCLEOTIDE SEQUENCE [LARGE SCALE GENOMIC DNA]</scope>
    <source>
        <strain>BN</strain>
        <strain evidence="3">Sprague-Dawley</strain>
    </source>
</reference>
<feature type="compositionally biased region" description="Basic residues" evidence="1">
    <location>
        <begin position="1"/>
        <end position="13"/>
    </location>
</feature>
<dbReference type="AlphaFoldDB" id="A6K3Y3"/>
<sequence>MKRKGGYRKKQRRVGTVTHQQGGSIKLSFQGQLIFPVVTQHSSARKTPPSPSEASTWLLGPLTLAPHCAWAGRGGRVRDRDSPKVTEQKWPVPRCPSTLRKGLSMLCPIQGRHICTPPMPALQQPSRALPGCHIYF</sequence>
<proteinExistence type="predicted"/>